<name>A0A3M0J6L3_HIRRU</name>
<proteinExistence type="predicted"/>
<evidence type="ECO:0000313" key="2">
    <source>
        <dbReference type="Proteomes" id="UP000269221"/>
    </source>
</evidence>
<gene>
    <name evidence="1" type="ORF">DUI87_29230</name>
</gene>
<protein>
    <submittedName>
        <fullName evidence="1">Uncharacterized protein</fullName>
    </submittedName>
</protein>
<comment type="caution">
    <text evidence="1">The sequence shown here is derived from an EMBL/GenBank/DDBJ whole genome shotgun (WGS) entry which is preliminary data.</text>
</comment>
<dbReference type="AlphaFoldDB" id="A0A3M0J6L3"/>
<keyword evidence="2" id="KW-1185">Reference proteome</keyword>
<dbReference type="STRING" id="333673.A0A3M0J6L3"/>
<organism evidence="1 2">
    <name type="scientific">Hirundo rustica rustica</name>
    <dbReference type="NCBI Taxonomy" id="333673"/>
    <lineage>
        <taxon>Eukaryota</taxon>
        <taxon>Metazoa</taxon>
        <taxon>Chordata</taxon>
        <taxon>Craniata</taxon>
        <taxon>Vertebrata</taxon>
        <taxon>Euteleostomi</taxon>
        <taxon>Archelosauria</taxon>
        <taxon>Archosauria</taxon>
        <taxon>Dinosauria</taxon>
        <taxon>Saurischia</taxon>
        <taxon>Theropoda</taxon>
        <taxon>Coelurosauria</taxon>
        <taxon>Aves</taxon>
        <taxon>Neognathae</taxon>
        <taxon>Neoaves</taxon>
        <taxon>Telluraves</taxon>
        <taxon>Australaves</taxon>
        <taxon>Passeriformes</taxon>
        <taxon>Sylvioidea</taxon>
        <taxon>Hirundinidae</taxon>
        <taxon>Hirundo</taxon>
    </lineage>
</organism>
<dbReference type="Proteomes" id="UP000269221">
    <property type="component" value="Unassembled WGS sequence"/>
</dbReference>
<dbReference type="EMBL" id="QRBI01000197">
    <property type="protein sequence ID" value="RMB94419.1"/>
    <property type="molecule type" value="Genomic_DNA"/>
</dbReference>
<sequence>MCWASHPGTASPSCVGPQSLLQHRRHVPGLTTPVPGTAAGFGPRDLVLHCCRGPGLMPSSPRPEGCPIAALMRAHRTTAMLLKETSRYQQRLGTEQIESSPAKMDLEVLVDSRLSMSCQCALKAQKAKSGLGPHPKQREQQEGRGFCVSTVVRLHLEYSTYFWGPSTGRTLICWSKSREGHQIDLSGMSQNCWTQAYLGDGVTVAGEKSPGAQHLRELRFHSPQNLHMKISESKGTASTNPYDIATGAAAKASLE</sequence>
<evidence type="ECO:0000313" key="1">
    <source>
        <dbReference type="EMBL" id="RMB94419.1"/>
    </source>
</evidence>
<reference evidence="1 2" key="1">
    <citation type="submission" date="2018-07" db="EMBL/GenBank/DDBJ databases">
        <title>A high quality draft genome assembly of the barn swallow (H. rustica rustica).</title>
        <authorList>
            <person name="Formenti G."/>
            <person name="Chiara M."/>
            <person name="Poveda L."/>
            <person name="Francoijs K.-J."/>
            <person name="Bonisoli-Alquati A."/>
            <person name="Canova L."/>
            <person name="Gianfranceschi L."/>
            <person name="Horner D.S."/>
            <person name="Saino N."/>
        </authorList>
    </citation>
    <scope>NUCLEOTIDE SEQUENCE [LARGE SCALE GENOMIC DNA]</scope>
    <source>
        <strain evidence="1">Chelidonia</strain>
        <tissue evidence="1">Blood</tissue>
    </source>
</reference>
<accession>A0A3M0J6L3</accession>